<keyword evidence="2" id="KW-1185">Reference proteome</keyword>
<dbReference type="InterPro" id="IPR011466">
    <property type="entry name" value="DUF1572"/>
</dbReference>
<dbReference type="EMBL" id="JAUKPO010000017">
    <property type="protein sequence ID" value="MDO1449205.1"/>
    <property type="molecule type" value="Genomic_DNA"/>
</dbReference>
<protein>
    <submittedName>
        <fullName evidence="1">DinB family protein</fullName>
    </submittedName>
</protein>
<accession>A0ABT8RAW7</accession>
<dbReference type="Proteomes" id="UP001168528">
    <property type="component" value="Unassembled WGS sequence"/>
</dbReference>
<name>A0ABT8RAW7_9BACT</name>
<dbReference type="Gene3D" id="1.20.120.450">
    <property type="entry name" value="dinb family like domain"/>
    <property type="match status" value="1"/>
</dbReference>
<evidence type="ECO:0000313" key="2">
    <source>
        <dbReference type="Proteomes" id="UP001168528"/>
    </source>
</evidence>
<dbReference type="RefSeq" id="WP_302040008.1">
    <property type="nucleotide sequence ID" value="NZ_JAUKPO010000017.1"/>
</dbReference>
<sequence length="146" mass="16826">MIEELRTLYERDIQRLHTEIDSFQQDAHLWQKSGHVPNSAGNLALHLVGNLSTYIGNTLGKQPYVRNREAEFATKNLPKQELLRQIEHTKAVVITSLKALQTEDLAQGYPEEVLGYKMTTGFFLMHLLAHLSYHLGQVNYLRRILE</sequence>
<comment type="caution">
    <text evidence="1">The sequence shown here is derived from an EMBL/GenBank/DDBJ whole genome shotgun (WGS) entry which is preliminary data.</text>
</comment>
<gene>
    <name evidence="1" type="ORF">Q0590_23210</name>
</gene>
<reference evidence="1" key="1">
    <citation type="submission" date="2023-07" db="EMBL/GenBank/DDBJ databases">
        <title>The genome sequence of Rhodocytophaga aerolata KACC 12507.</title>
        <authorList>
            <person name="Zhang X."/>
        </authorList>
    </citation>
    <scope>NUCLEOTIDE SEQUENCE</scope>
    <source>
        <strain evidence="1">KACC 12507</strain>
    </source>
</reference>
<dbReference type="InterPro" id="IPR034660">
    <property type="entry name" value="DinB/YfiT-like"/>
</dbReference>
<organism evidence="1 2">
    <name type="scientific">Rhodocytophaga aerolata</name>
    <dbReference type="NCBI Taxonomy" id="455078"/>
    <lineage>
        <taxon>Bacteria</taxon>
        <taxon>Pseudomonadati</taxon>
        <taxon>Bacteroidota</taxon>
        <taxon>Cytophagia</taxon>
        <taxon>Cytophagales</taxon>
        <taxon>Rhodocytophagaceae</taxon>
        <taxon>Rhodocytophaga</taxon>
    </lineage>
</organism>
<dbReference type="SUPFAM" id="SSF109854">
    <property type="entry name" value="DinB/YfiT-like putative metalloenzymes"/>
    <property type="match status" value="1"/>
</dbReference>
<proteinExistence type="predicted"/>
<dbReference type="Pfam" id="PF07609">
    <property type="entry name" value="DUF1572"/>
    <property type="match status" value="1"/>
</dbReference>
<evidence type="ECO:0000313" key="1">
    <source>
        <dbReference type="EMBL" id="MDO1449205.1"/>
    </source>
</evidence>